<reference evidence="2 3" key="1">
    <citation type="journal article" date="2012" name="Genome Biol.">
        <title>Genome and low-iron response of an oceanic diatom adapted to chronic iron limitation.</title>
        <authorList>
            <person name="Lommer M."/>
            <person name="Specht M."/>
            <person name="Roy A.S."/>
            <person name="Kraemer L."/>
            <person name="Andreson R."/>
            <person name="Gutowska M.A."/>
            <person name="Wolf J."/>
            <person name="Bergner S.V."/>
            <person name="Schilhabel M.B."/>
            <person name="Klostermeier U.C."/>
            <person name="Beiko R.G."/>
            <person name="Rosenstiel P."/>
            <person name="Hippler M."/>
            <person name="Laroche J."/>
        </authorList>
    </citation>
    <scope>NUCLEOTIDE SEQUENCE [LARGE SCALE GENOMIC DNA]</scope>
    <source>
        <strain evidence="2 3">CCMP1005</strain>
    </source>
</reference>
<feature type="region of interest" description="Disordered" evidence="1">
    <location>
        <begin position="1"/>
        <end position="25"/>
    </location>
</feature>
<protein>
    <submittedName>
        <fullName evidence="2">Uncharacterized protein</fullName>
    </submittedName>
</protein>
<dbReference type="Proteomes" id="UP000266841">
    <property type="component" value="Unassembled WGS sequence"/>
</dbReference>
<comment type="caution">
    <text evidence="2">The sequence shown here is derived from an EMBL/GenBank/DDBJ whole genome shotgun (WGS) entry which is preliminary data.</text>
</comment>
<accession>K0RI20</accession>
<gene>
    <name evidence="2" type="ORF">THAOC_27780</name>
</gene>
<proteinExistence type="predicted"/>
<feature type="non-terminal residue" evidence="2">
    <location>
        <position position="1"/>
    </location>
</feature>
<name>K0RI20_THAOC</name>
<keyword evidence="3" id="KW-1185">Reference proteome</keyword>
<dbReference type="EMBL" id="AGNL01039018">
    <property type="protein sequence ID" value="EJK52895.1"/>
    <property type="molecule type" value="Genomic_DNA"/>
</dbReference>
<sequence length="178" mass="19387">DGHATNGHAQRMDMQQGHATDGHATDGHAATVHAVLARAAASYVYELCAEFRRQIRRLSPPYDMVSPTSSWHPRDPPRSISCVVSRFAVPSMGSYCTTSLDYMSSGISPLGEPISAIFRRQGLDIREGATMGRSEQISLYSAGILRRSSGGSVHWSQRRSSLQSLHIIPKASANGLHR</sequence>
<evidence type="ECO:0000313" key="3">
    <source>
        <dbReference type="Proteomes" id="UP000266841"/>
    </source>
</evidence>
<evidence type="ECO:0000256" key="1">
    <source>
        <dbReference type="SAM" id="MobiDB-lite"/>
    </source>
</evidence>
<organism evidence="2 3">
    <name type="scientific">Thalassiosira oceanica</name>
    <name type="common">Marine diatom</name>
    <dbReference type="NCBI Taxonomy" id="159749"/>
    <lineage>
        <taxon>Eukaryota</taxon>
        <taxon>Sar</taxon>
        <taxon>Stramenopiles</taxon>
        <taxon>Ochrophyta</taxon>
        <taxon>Bacillariophyta</taxon>
        <taxon>Coscinodiscophyceae</taxon>
        <taxon>Thalassiosirophycidae</taxon>
        <taxon>Thalassiosirales</taxon>
        <taxon>Thalassiosiraceae</taxon>
        <taxon>Thalassiosira</taxon>
    </lineage>
</organism>
<evidence type="ECO:0000313" key="2">
    <source>
        <dbReference type="EMBL" id="EJK52895.1"/>
    </source>
</evidence>
<dbReference type="AlphaFoldDB" id="K0RI20"/>